<evidence type="ECO:0000313" key="1">
    <source>
        <dbReference type="EMBL" id="VDP79550.1"/>
    </source>
</evidence>
<dbReference type="EMBL" id="UZAN01043906">
    <property type="protein sequence ID" value="VDP79550.1"/>
    <property type="molecule type" value="Genomic_DNA"/>
</dbReference>
<dbReference type="Proteomes" id="UP000272942">
    <property type="component" value="Unassembled WGS sequence"/>
</dbReference>
<reference evidence="3" key="1">
    <citation type="submission" date="2016-06" db="UniProtKB">
        <authorList>
            <consortium name="WormBaseParasite"/>
        </authorList>
    </citation>
    <scope>IDENTIFICATION</scope>
</reference>
<organism evidence="3">
    <name type="scientific">Echinostoma caproni</name>
    <dbReference type="NCBI Taxonomy" id="27848"/>
    <lineage>
        <taxon>Eukaryota</taxon>
        <taxon>Metazoa</taxon>
        <taxon>Spiralia</taxon>
        <taxon>Lophotrochozoa</taxon>
        <taxon>Platyhelminthes</taxon>
        <taxon>Trematoda</taxon>
        <taxon>Digenea</taxon>
        <taxon>Plagiorchiida</taxon>
        <taxon>Echinostomata</taxon>
        <taxon>Echinostomatoidea</taxon>
        <taxon>Echinostomatidae</taxon>
        <taxon>Echinostoma</taxon>
    </lineage>
</organism>
<evidence type="ECO:0000313" key="3">
    <source>
        <dbReference type="WBParaSite" id="ECPE_0000688201-mRNA-1"/>
    </source>
</evidence>
<sequence>MVPNIPYSQHKHRRWELLQHMENYIQQEPADPNHLIVTAMVDPYTNRGHVLAMSDTSYSRKRQFTPRVNMRSAIRQQQLSLANRFDSTVLGPGSTNSNDATVPIPVTKKTRVKRGQHRNHHKPNERPLKLDFAADEPLVSVPQSPNEKAQNSITPEVSALILEPRPMVKKSHYHYYEKRWSYPEKIRHKRDALQSYMREVNKKSDPNELLQEMYLSLSEESDEEPVIIDDTYSVPFPREMQTTKPPEGNLFCDPQGKLFTGKVTVQMEPIDSQTSAETAGECSSRAVSDHVLRINKPTVLTVDLSALTSAALHSESDRVDSDNLNSYKNVAYLIIRESATQPQSTTPSNLRAYSVQLRVALTREGRRLTRNKSRDPIRQPDEQTLTVDALIQQAVQALKVIPAAAYDWESCQPYELYEIKDPQTGLVAPPTVDEEDSLSSVISVPTEDEDELESSFVIIDPASLEESTKCVLCENPLAEDPIELCVNQHLACYNSPVWKCADFLRLYAIGSNYPAFYANTRYCPDVVVAVTRSTDKRPLPISVRPMEVLFDESSQRRATVIPKIYFKSDLKDQIHSPASCEIVRKYRILQHSLGDSLSTSASAKPASEGINPVNLPKPDDVRSDAYCNALSAAWRRNCTRKLFRSRRSNSSAVVWKDELHGTIIPPEKAERWMRTLNEIQSTVEYSFVMAHFEPEQPAYLDMASELMQKELYLGEALKIYPISDNRTGEKCISTPLVEQMVTKAQHLDSRFFREQK</sequence>
<dbReference type="OrthoDB" id="10542200at2759"/>
<dbReference type="WBParaSite" id="ECPE_0000688201-mRNA-1">
    <property type="protein sequence ID" value="ECPE_0000688201-mRNA-1"/>
    <property type="gene ID" value="ECPE_0000688201"/>
</dbReference>
<dbReference type="AlphaFoldDB" id="A0A183AIT4"/>
<protein>
    <submittedName>
        <fullName evidence="3">NARG2_C domain-containing protein</fullName>
    </submittedName>
</protein>
<reference evidence="1 2" key="2">
    <citation type="submission" date="2018-11" db="EMBL/GenBank/DDBJ databases">
        <authorList>
            <consortium name="Pathogen Informatics"/>
        </authorList>
    </citation>
    <scope>NUCLEOTIDE SEQUENCE [LARGE SCALE GENOMIC DNA]</scope>
    <source>
        <strain evidence="1 2">Egypt</strain>
    </source>
</reference>
<evidence type="ECO:0000313" key="2">
    <source>
        <dbReference type="Proteomes" id="UP000272942"/>
    </source>
</evidence>
<gene>
    <name evidence="1" type="ORF">ECPE_LOCUS6868</name>
</gene>
<keyword evidence="2" id="KW-1185">Reference proteome</keyword>
<name>A0A183AIT4_9TREM</name>
<accession>A0A183AIT4</accession>
<proteinExistence type="predicted"/>